<dbReference type="Proteomes" id="UP000716291">
    <property type="component" value="Unassembled WGS sequence"/>
</dbReference>
<accession>A0A9P6WZZ9</accession>
<organism evidence="1 2">
    <name type="scientific">Rhizopus oryzae</name>
    <name type="common">Mucormycosis agent</name>
    <name type="synonym">Rhizopus arrhizus var. delemar</name>
    <dbReference type="NCBI Taxonomy" id="64495"/>
    <lineage>
        <taxon>Eukaryota</taxon>
        <taxon>Fungi</taxon>
        <taxon>Fungi incertae sedis</taxon>
        <taxon>Mucoromycota</taxon>
        <taxon>Mucoromycotina</taxon>
        <taxon>Mucoromycetes</taxon>
        <taxon>Mucorales</taxon>
        <taxon>Mucorineae</taxon>
        <taxon>Rhizopodaceae</taxon>
        <taxon>Rhizopus</taxon>
    </lineage>
</organism>
<evidence type="ECO:0000313" key="1">
    <source>
        <dbReference type="EMBL" id="KAG1302370.1"/>
    </source>
</evidence>
<comment type="caution">
    <text evidence="1">The sequence shown here is derived from an EMBL/GenBank/DDBJ whole genome shotgun (WGS) entry which is preliminary data.</text>
</comment>
<evidence type="ECO:0000313" key="2">
    <source>
        <dbReference type="Proteomes" id="UP000716291"/>
    </source>
</evidence>
<sequence length="320" mass="37423">MQHLDKSVVFSFLLRKSDQALKDVEVYHLYHSLLSGCEASLALWDKEVLDLRKDKAIILDFEYLLDSYLDLPTKKAAERITKFIESNKHISSKEFSSRINLFNSVYYTDYTFLKIPNLESERLPTIQGVLKEIGKAKLQSFEVEINLMETCLWNKQTEIQLLTPRPVLEKSYHGDLNEILINMRIANFQYITQLTACLLSILPVDENSEHEKSIKNMIEMNWAQIYTEHLNNIVFESVHCPQSRSAHSFLKTAACLIAYRERFRLANISIFQRIWDHFYLQRSIYLKSITDTDKLKLYQQDLQLLENAVFVSIASPIRIS</sequence>
<proteinExistence type="predicted"/>
<reference evidence="1" key="1">
    <citation type="journal article" date="2020" name="Microb. Genom.">
        <title>Genetic diversity of clinical and environmental Mucorales isolates obtained from an investigation of mucormycosis cases among solid organ transplant recipients.</title>
        <authorList>
            <person name="Nguyen M.H."/>
            <person name="Kaul D."/>
            <person name="Muto C."/>
            <person name="Cheng S.J."/>
            <person name="Richter R.A."/>
            <person name="Bruno V.M."/>
            <person name="Liu G."/>
            <person name="Beyhan S."/>
            <person name="Sundermann A.J."/>
            <person name="Mounaud S."/>
            <person name="Pasculle A.W."/>
            <person name="Nierman W.C."/>
            <person name="Driscoll E."/>
            <person name="Cumbie R."/>
            <person name="Clancy C.J."/>
            <person name="Dupont C.L."/>
        </authorList>
    </citation>
    <scope>NUCLEOTIDE SEQUENCE</scope>
    <source>
        <strain evidence="1">GL11</strain>
    </source>
</reference>
<dbReference type="EMBL" id="JAANQT010002472">
    <property type="protein sequence ID" value="KAG1302370.1"/>
    <property type="molecule type" value="Genomic_DNA"/>
</dbReference>
<keyword evidence="2" id="KW-1185">Reference proteome</keyword>
<gene>
    <name evidence="1" type="ORF">G6F64_010985</name>
</gene>
<dbReference type="AlphaFoldDB" id="A0A9P6WZZ9"/>
<protein>
    <submittedName>
        <fullName evidence="1">Uncharacterized protein</fullName>
    </submittedName>
</protein>
<name>A0A9P6WZZ9_RHIOR</name>